<dbReference type="EMBL" id="QLLR01000007">
    <property type="protein sequence ID" value="RAJ31904.1"/>
    <property type="molecule type" value="Genomic_DNA"/>
</dbReference>
<gene>
    <name evidence="7" type="ORF">LY11_02063</name>
</gene>
<evidence type="ECO:0000259" key="6">
    <source>
        <dbReference type="Pfam" id="PF08281"/>
    </source>
</evidence>
<dbReference type="InterPro" id="IPR014284">
    <property type="entry name" value="RNA_pol_sigma-70_dom"/>
</dbReference>
<evidence type="ECO:0000256" key="1">
    <source>
        <dbReference type="ARBA" id="ARBA00010641"/>
    </source>
</evidence>
<dbReference type="SUPFAM" id="SSF88659">
    <property type="entry name" value="Sigma3 and sigma4 domains of RNA polymerase sigma factors"/>
    <property type="match status" value="1"/>
</dbReference>
<dbReference type="Proteomes" id="UP000249754">
    <property type="component" value="Unassembled WGS sequence"/>
</dbReference>
<dbReference type="InterPro" id="IPR007627">
    <property type="entry name" value="RNA_pol_sigma70_r2"/>
</dbReference>
<accession>A0A327SVX9</accession>
<evidence type="ECO:0000256" key="2">
    <source>
        <dbReference type="ARBA" id="ARBA00023015"/>
    </source>
</evidence>
<comment type="similarity">
    <text evidence="1">Belongs to the sigma-70 factor family. ECF subfamily.</text>
</comment>
<proteinExistence type="inferred from homology"/>
<dbReference type="InterPro" id="IPR013249">
    <property type="entry name" value="RNA_pol_sigma70_r4_t2"/>
</dbReference>
<dbReference type="GO" id="GO:0016987">
    <property type="term" value="F:sigma factor activity"/>
    <property type="evidence" value="ECO:0007669"/>
    <property type="project" value="UniProtKB-KW"/>
</dbReference>
<dbReference type="Pfam" id="PF04542">
    <property type="entry name" value="Sigma70_r2"/>
    <property type="match status" value="1"/>
</dbReference>
<dbReference type="NCBIfam" id="TIGR02937">
    <property type="entry name" value="sigma70-ECF"/>
    <property type="match status" value="1"/>
</dbReference>
<dbReference type="InterPro" id="IPR014327">
    <property type="entry name" value="RNA_pol_sigma70_bacteroid"/>
</dbReference>
<dbReference type="InterPro" id="IPR039425">
    <property type="entry name" value="RNA_pol_sigma-70-like"/>
</dbReference>
<dbReference type="GO" id="GO:0003677">
    <property type="term" value="F:DNA binding"/>
    <property type="evidence" value="ECO:0007669"/>
    <property type="project" value="InterPro"/>
</dbReference>
<feature type="domain" description="RNA polymerase sigma factor 70 region 4 type 2" evidence="6">
    <location>
        <begin position="126"/>
        <end position="175"/>
    </location>
</feature>
<dbReference type="SUPFAM" id="SSF88946">
    <property type="entry name" value="Sigma2 domain of RNA polymerase sigma factors"/>
    <property type="match status" value="1"/>
</dbReference>
<dbReference type="AlphaFoldDB" id="A0A327SVX9"/>
<dbReference type="Pfam" id="PF08281">
    <property type="entry name" value="Sigma70_r4_2"/>
    <property type="match status" value="1"/>
</dbReference>
<dbReference type="RefSeq" id="WP_111633600.1">
    <property type="nucleotide sequence ID" value="NZ_QLLR01000007.1"/>
</dbReference>
<dbReference type="InterPro" id="IPR036388">
    <property type="entry name" value="WH-like_DNA-bd_sf"/>
</dbReference>
<dbReference type="Gene3D" id="1.10.10.10">
    <property type="entry name" value="Winged helix-like DNA-binding domain superfamily/Winged helix DNA-binding domain"/>
    <property type="match status" value="1"/>
</dbReference>
<feature type="domain" description="RNA polymerase sigma-70 region 2" evidence="5">
    <location>
        <begin position="27"/>
        <end position="91"/>
    </location>
</feature>
<keyword evidence="2" id="KW-0805">Transcription regulation</keyword>
<protein>
    <submittedName>
        <fullName evidence="7">RNA polymerase sigma-70 factor (ECF subfamily)</fullName>
    </submittedName>
</protein>
<dbReference type="PANTHER" id="PTHR43133:SF46">
    <property type="entry name" value="RNA POLYMERASE SIGMA-70 FACTOR ECF SUBFAMILY"/>
    <property type="match status" value="1"/>
</dbReference>
<evidence type="ECO:0000259" key="5">
    <source>
        <dbReference type="Pfam" id="PF04542"/>
    </source>
</evidence>
<dbReference type="PANTHER" id="PTHR43133">
    <property type="entry name" value="RNA POLYMERASE ECF-TYPE SIGMA FACTO"/>
    <property type="match status" value="1"/>
</dbReference>
<evidence type="ECO:0000313" key="8">
    <source>
        <dbReference type="Proteomes" id="UP000249754"/>
    </source>
</evidence>
<dbReference type="InterPro" id="IPR013324">
    <property type="entry name" value="RNA_pol_sigma_r3/r4-like"/>
</dbReference>
<dbReference type="OrthoDB" id="659569at2"/>
<keyword evidence="3" id="KW-0731">Sigma factor</keyword>
<dbReference type="NCBIfam" id="TIGR02985">
    <property type="entry name" value="Sig70_bacteroi1"/>
    <property type="match status" value="1"/>
</dbReference>
<organism evidence="7 8">
    <name type="scientific">Pedobacter cryoconitis</name>
    <dbReference type="NCBI Taxonomy" id="188932"/>
    <lineage>
        <taxon>Bacteria</taxon>
        <taxon>Pseudomonadati</taxon>
        <taxon>Bacteroidota</taxon>
        <taxon>Sphingobacteriia</taxon>
        <taxon>Sphingobacteriales</taxon>
        <taxon>Sphingobacteriaceae</taxon>
        <taxon>Pedobacter</taxon>
    </lineage>
</organism>
<name>A0A327SVX9_9SPHI</name>
<evidence type="ECO:0000256" key="4">
    <source>
        <dbReference type="ARBA" id="ARBA00023163"/>
    </source>
</evidence>
<sequence length="192" mass="22589">MVTYDSLSDDELLALLKDRDHHAYAEIYKRYWSLLYRYSRKILQNEEESRDVIQDVFVMVWSKSGTLDLHTSLSAFLYASVRNSMLKLFERGKVKEKYMNSLEKFIDEGTNITDHLVRNRELASHIEKEIAKLPAKMREVFELSRKVNLSHKEIAFRMEISDKTVKKQMNNALKILRLRLGALTALLLLIFC</sequence>
<evidence type="ECO:0000313" key="7">
    <source>
        <dbReference type="EMBL" id="RAJ31904.1"/>
    </source>
</evidence>
<dbReference type="InterPro" id="IPR013325">
    <property type="entry name" value="RNA_pol_sigma_r2"/>
</dbReference>
<dbReference type="CDD" id="cd06171">
    <property type="entry name" value="Sigma70_r4"/>
    <property type="match status" value="1"/>
</dbReference>
<comment type="caution">
    <text evidence="7">The sequence shown here is derived from an EMBL/GenBank/DDBJ whole genome shotgun (WGS) entry which is preliminary data.</text>
</comment>
<keyword evidence="4" id="KW-0804">Transcription</keyword>
<dbReference type="GO" id="GO:0006352">
    <property type="term" value="P:DNA-templated transcription initiation"/>
    <property type="evidence" value="ECO:0007669"/>
    <property type="project" value="InterPro"/>
</dbReference>
<dbReference type="Gene3D" id="1.10.1740.10">
    <property type="match status" value="1"/>
</dbReference>
<reference evidence="7 8" key="1">
    <citation type="submission" date="2018-06" db="EMBL/GenBank/DDBJ databases">
        <title>Genomic Encyclopedia of Archaeal and Bacterial Type Strains, Phase II (KMG-II): from individual species to whole genera.</title>
        <authorList>
            <person name="Goeker M."/>
        </authorList>
    </citation>
    <scope>NUCLEOTIDE SEQUENCE [LARGE SCALE GENOMIC DNA]</scope>
    <source>
        <strain evidence="7 8">DSM 14825</strain>
    </source>
</reference>
<evidence type="ECO:0000256" key="3">
    <source>
        <dbReference type="ARBA" id="ARBA00023082"/>
    </source>
</evidence>